<feature type="non-terminal residue" evidence="2">
    <location>
        <position position="24"/>
    </location>
</feature>
<evidence type="ECO:0000313" key="2">
    <source>
        <dbReference type="EMBL" id="MCI51050.1"/>
    </source>
</evidence>
<proteinExistence type="predicted"/>
<name>A0A392SSY4_9FABA</name>
<dbReference type="Proteomes" id="UP000265520">
    <property type="component" value="Unassembled WGS sequence"/>
</dbReference>
<feature type="region of interest" description="Disordered" evidence="1">
    <location>
        <begin position="1"/>
        <end position="24"/>
    </location>
</feature>
<accession>A0A392SSY4</accession>
<evidence type="ECO:0000256" key="1">
    <source>
        <dbReference type="SAM" id="MobiDB-lite"/>
    </source>
</evidence>
<reference evidence="2 3" key="1">
    <citation type="journal article" date="2018" name="Front. Plant Sci.">
        <title>Red Clover (Trifolium pratense) and Zigzag Clover (T. medium) - A Picture of Genomic Similarities and Differences.</title>
        <authorList>
            <person name="Dluhosova J."/>
            <person name="Istvanek J."/>
            <person name="Nedelnik J."/>
            <person name="Repkova J."/>
        </authorList>
    </citation>
    <scope>NUCLEOTIDE SEQUENCE [LARGE SCALE GENOMIC DNA]</scope>
    <source>
        <strain evidence="3">cv. 10/8</strain>
        <tissue evidence="2">Leaf</tissue>
    </source>
</reference>
<protein>
    <submittedName>
        <fullName evidence="2">Nuclease domain-containing protein</fullName>
    </submittedName>
</protein>
<dbReference type="AlphaFoldDB" id="A0A392SSY4"/>
<organism evidence="2 3">
    <name type="scientific">Trifolium medium</name>
    <dbReference type="NCBI Taxonomy" id="97028"/>
    <lineage>
        <taxon>Eukaryota</taxon>
        <taxon>Viridiplantae</taxon>
        <taxon>Streptophyta</taxon>
        <taxon>Embryophyta</taxon>
        <taxon>Tracheophyta</taxon>
        <taxon>Spermatophyta</taxon>
        <taxon>Magnoliopsida</taxon>
        <taxon>eudicotyledons</taxon>
        <taxon>Gunneridae</taxon>
        <taxon>Pentapetalae</taxon>
        <taxon>rosids</taxon>
        <taxon>fabids</taxon>
        <taxon>Fabales</taxon>
        <taxon>Fabaceae</taxon>
        <taxon>Papilionoideae</taxon>
        <taxon>50 kb inversion clade</taxon>
        <taxon>NPAAA clade</taxon>
        <taxon>Hologalegina</taxon>
        <taxon>IRL clade</taxon>
        <taxon>Trifolieae</taxon>
        <taxon>Trifolium</taxon>
    </lineage>
</organism>
<evidence type="ECO:0000313" key="3">
    <source>
        <dbReference type="Proteomes" id="UP000265520"/>
    </source>
</evidence>
<dbReference type="EMBL" id="LXQA010426088">
    <property type="protein sequence ID" value="MCI51050.1"/>
    <property type="molecule type" value="Genomic_DNA"/>
</dbReference>
<comment type="caution">
    <text evidence="2">The sequence shown here is derived from an EMBL/GenBank/DDBJ whole genome shotgun (WGS) entry which is preliminary data.</text>
</comment>
<keyword evidence="3" id="KW-1185">Reference proteome</keyword>
<sequence>MWQYGDIQSDDEDTAPPARKAGGR</sequence>